<keyword evidence="7" id="KW-0289">Folate biosynthesis</keyword>
<sequence>MLNTPANVEGVFVSLGGNVGDRARYLNRALRKLRRYARIKQRSLLYETEPVCYTNQGWFLNMAVEIETHLSPHALLVALKATEKLLGREQTARYGPRTIDLDILLYGTRVIQTRLLSIPHQKMSDRAFVLIPLAEIAPGVSHPKLNKTILELMRALPANHEIVRLYEHHI</sequence>
<keyword evidence="3" id="KW-0808">Transferase</keyword>
<dbReference type="SUPFAM" id="SSF55083">
    <property type="entry name" value="6-hydroxymethyl-7,8-dihydropterin pyrophosphokinase, HPPK"/>
    <property type="match status" value="1"/>
</dbReference>
<organism evidence="9 10">
    <name type="scientific">Candidatus Jacksonbacteria bacterium RIFCSPLOWO2_02_FULL_44_20</name>
    <dbReference type="NCBI Taxonomy" id="1798460"/>
    <lineage>
        <taxon>Bacteria</taxon>
        <taxon>Candidatus Jacksoniibacteriota</taxon>
    </lineage>
</organism>
<dbReference type="InterPro" id="IPR035907">
    <property type="entry name" value="Hppk_sf"/>
</dbReference>
<dbReference type="CDD" id="cd00483">
    <property type="entry name" value="HPPK"/>
    <property type="match status" value="1"/>
</dbReference>
<evidence type="ECO:0000259" key="8">
    <source>
        <dbReference type="PROSITE" id="PS00794"/>
    </source>
</evidence>
<dbReference type="PANTHER" id="PTHR43071">
    <property type="entry name" value="2-AMINO-4-HYDROXY-6-HYDROXYMETHYLDIHYDROPTERIDINE PYROPHOSPHOKINASE"/>
    <property type="match status" value="1"/>
</dbReference>
<dbReference type="InterPro" id="IPR000550">
    <property type="entry name" value="Hppk"/>
</dbReference>
<dbReference type="GO" id="GO:0016301">
    <property type="term" value="F:kinase activity"/>
    <property type="evidence" value="ECO:0007669"/>
    <property type="project" value="UniProtKB-KW"/>
</dbReference>
<feature type="domain" description="7,8-dihydro-6-hydroxymethylpterin-pyrophosphokinase" evidence="8">
    <location>
        <begin position="93"/>
        <end position="104"/>
    </location>
</feature>
<evidence type="ECO:0000313" key="10">
    <source>
        <dbReference type="Proteomes" id="UP000178315"/>
    </source>
</evidence>
<proteinExistence type="predicted"/>
<dbReference type="PANTHER" id="PTHR43071:SF1">
    <property type="entry name" value="2-AMINO-4-HYDROXY-6-HYDROXYMETHYLDIHYDROPTERIDINE PYROPHOSPHOKINASE"/>
    <property type="match status" value="1"/>
</dbReference>
<protein>
    <recommendedName>
        <fullName evidence="2">2-amino-4-hydroxy-6-hydroxymethyldihydropteridine diphosphokinase</fullName>
        <ecNumber evidence="2">2.7.6.3</ecNumber>
    </recommendedName>
</protein>
<evidence type="ECO:0000313" key="9">
    <source>
        <dbReference type="EMBL" id="OGY72984.1"/>
    </source>
</evidence>
<keyword evidence="6" id="KW-0067">ATP-binding</keyword>
<evidence type="ECO:0000256" key="7">
    <source>
        <dbReference type="ARBA" id="ARBA00022909"/>
    </source>
</evidence>
<accession>A0A1G2A7Z2</accession>
<dbReference type="Gene3D" id="3.30.70.560">
    <property type="entry name" value="7,8-Dihydro-6-hydroxymethylpterin-pyrophosphokinase HPPK"/>
    <property type="match status" value="1"/>
</dbReference>
<gene>
    <name evidence="9" type="ORF">A3H61_04095</name>
</gene>
<dbReference type="GO" id="GO:0005524">
    <property type="term" value="F:ATP binding"/>
    <property type="evidence" value="ECO:0007669"/>
    <property type="project" value="UniProtKB-KW"/>
</dbReference>
<dbReference type="EMBL" id="MHJU01000019">
    <property type="protein sequence ID" value="OGY72984.1"/>
    <property type="molecule type" value="Genomic_DNA"/>
</dbReference>
<dbReference type="NCBIfam" id="TIGR01498">
    <property type="entry name" value="folK"/>
    <property type="match status" value="1"/>
</dbReference>
<dbReference type="Pfam" id="PF01288">
    <property type="entry name" value="HPPK"/>
    <property type="match status" value="1"/>
</dbReference>
<keyword evidence="4" id="KW-0547">Nucleotide-binding</keyword>
<comment type="caution">
    <text evidence="9">The sequence shown here is derived from an EMBL/GenBank/DDBJ whole genome shotgun (WGS) entry which is preliminary data.</text>
</comment>
<evidence type="ECO:0000256" key="4">
    <source>
        <dbReference type="ARBA" id="ARBA00022741"/>
    </source>
</evidence>
<name>A0A1G2A7Z2_9BACT</name>
<keyword evidence="5 9" id="KW-0418">Kinase</keyword>
<reference evidence="9 10" key="1">
    <citation type="journal article" date="2016" name="Nat. Commun.">
        <title>Thousands of microbial genomes shed light on interconnected biogeochemical processes in an aquifer system.</title>
        <authorList>
            <person name="Anantharaman K."/>
            <person name="Brown C.T."/>
            <person name="Hug L.A."/>
            <person name="Sharon I."/>
            <person name="Castelle C.J."/>
            <person name="Probst A.J."/>
            <person name="Thomas B.C."/>
            <person name="Singh A."/>
            <person name="Wilkins M.J."/>
            <person name="Karaoz U."/>
            <person name="Brodie E.L."/>
            <person name="Williams K.H."/>
            <person name="Hubbard S.S."/>
            <person name="Banfield J.F."/>
        </authorList>
    </citation>
    <scope>NUCLEOTIDE SEQUENCE [LARGE SCALE GENOMIC DNA]</scope>
</reference>
<evidence type="ECO:0000256" key="5">
    <source>
        <dbReference type="ARBA" id="ARBA00022777"/>
    </source>
</evidence>
<evidence type="ECO:0000256" key="3">
    <source>
        <dbReference type="ARBA" id="ARBA00022679"/>
    </source>
</evidence>
<dbReference type="PROSITE" id="PS00794">
    <property type="entry name" value="HPPK"/>
    <property type="match status" value="1"/>
</dbReference>
<dbReference type="GO" id="GO:0046654">
    <property type="term" value="P:tetrahydrofolate biosynthetic process"/>
    <property type="evidence" value="ECO:0007669"/>
    <property type="project" value="UniProtKB-UniPathway"/>
</dbReference>
<dbReference type="UniPathway" id="UPA00077">
    <property type="reaction ID" value="UER00155"/>
</dbReference>
<evidence type="ECO:0000256" key="2">
    <source>
        <dbReference type="ARBA" id="ARBA00013253"/>
    </source>
</evidence>
<evidence type="ECO:0000256" key="1">
    <source>
        <dbReference type="ARBA" id="ARBA00005051"/>
    </source>
</evidence>
<dbReference type="AlphaFoldDB" id="A0A1G2A7Z2"/>
<dbReference type="GO" id="GO:0003848">
    <property type="term" value="F:2-amino-4-hydroxy-6-hydroxymethyldihydropteridine diphosphokinase activity"/>
    <property type="evidence" value="ECO:0007669"/>
    <property type="project" value="UniProtKB-EC"/>
</dbReference>
<dbReference type="EC" id="2.7.6.3" evidence="2"/>
<dbReference type="Proteomes" id="UP000178315">
    <property type="component" value="Unassembled WGS sequence"/>
</dbReference>
<comment type="pathway">
    <text evidence="1">Cofactor biosynthesis; tetrahydrofolate biosynthesis; 2-amino-4-hydroxy-6-hydroxymethyl-7,8-dihydropteridine diphosphate from 7,8-dihydroneopterin triphosphate: step 4/4.</text>
</comment>
<dbReference type="GO" id="GO:0046656">
    <property type="term" value="P:folic acid biosynthetic process"/>
    <property type="evidence" value="ECO:0007669"/>
    <property type="project" value="UniProtKB-KW"/>
</dbReference>
<evidence type="ECO:0000256" key="6">
    <source>
        <dbReference type="ARBA" id="ARBA00022840"/>
    </source>
</evidence>